<comment type="caution">
    <text evidence="15">The sequence shown here is derived from an EMBL/GenBank/DDBJ whole genome shotgun (WGS) entry which is preliminary data.</text>
</comment>
<evidence type="ECO:0000313" key="15">
    <source>
        <dbReference type="EMBL" id="RYN73989.1"/>
    </source>
</evidence>
<dbReference type="PANTHER" id="PTHR33478:SF1">
    <property type="entry name" value="EXTRACELLULAR METALLOPROTEINASE MEP"/>
    <property type="match status" value="1"/>
</dbReference>
<accession>A0A4Q4NCM5</accession>
<keyword evidence="9 13" id="KW-0482">Metalloprotease</keyword>
<keyword evidence="4 13" id="KW-0645">Protease</keyword>
<comment type="cofactor">
    <cofactor evidence="12">
        <name>Zn(2+)</name>
        <dbReference type="ChEBI" id="CHEBI:29105"/>
    </cofactor>
    <text evidence="12">Binds 1 zinc ion per subunit.</text>
</comment>
<keyword evidence="10 13" id="KW-0865">Zymogen</keyword>
<feature type="binding site" evidence="12">
    <location>
        <position position="437"/>
    </location>
    <ligand>
        <name>Zn(2+)</name>
        <dbReference type="ChEBI" id="CHEBI:29105"/>
        <note>catalytic</note>
    </ligand>
</feature>
<organism evidence="15 16">
    <name type="scientific">Alternaria alternata</name>
    <name type="common">Alternaria rot fungus</name>
    <name type="synonym">Torula alternata</name>
    <dbReference type="NCBI Taxonomy" id="5599"/>
    <lineage>
        <taxon>Eukaryota</taxon>
        <taxon>Fungi</taxon>
        <taxon>Dikarya</taxon>
        <taxon>Ascomycota</taxon>
        <taxon>Pezizomycotina</taxon>
        <taxon>Dothideomycetes</taxon>
        <taxon>Pleosporomycetidae</taxon>
        <taxon>Pleosporales</taxon>
        <taxon>Pleosporineae</taxon>
        <taxon>Pleosporaceae</taxon>
        <taxon>Alternaria</taxon>
        <taxon>Alternaria sect. Alternaria</taxon>
        <taxon>Alternaria alternata complex</taxon>
    </lineage>
</organism>
<name>A0A4Q4NCM5_ALTAL</name>
<evidence type="ECO:0000256" key="13">
    <source>
        <dbReference type="RuleBase" id="RU364017"/>
    </source>
</evidence>
<dbReference type="GO" id="GO:0005576">
    <property type="term" value="C:extracellular region"/>
    <property type="evidence" value="ECO:0007669"/>
    <property type="project" value="UniProtKB-SubCell"/>
</dbReference>
<evidence type="ECO:0000256" key="6">
    <source>
        <dbReference type="ARBA" id="ARBA00022729"/>
    </source>
</evidence>
<evidence type="ECO:0000256" key="8">
    <source>
        <dbReference type="ARBA" id="ARBA00022833"/>
    </source>
</evidence>
<evidence type="ECO:0000256" key="3">
    <source>
        <dbReference type="ARBA" id="ARBA00022525"/>
    </source>
</evidence>
<feature type="domain" description="FTP" evidence="14">
    <location>
        <begin position="85"/>
        <end position="136"/>
    </location>
</feature>
<dbReference type="VEuPathDB" id="FungiDB:CC77DRAFT_239786"/>
<dbReference type="AlphaFoldDB" id="A0A4Q4NCM5"/>
<dbReference type="PRINTS" id="PR00999">
    <property type="entry name" value="FUNGALYSIN"/>
</dbReference>
<proteinExistence type="inferred from homology"/>
<dbReference type="PANTHER" id="PTHR33478">
    <property type="entry name" value="EXTRACELLULAR METALLOPROTEINASE MEP"/>
    <property type="match status" value="1"/>
</dbReference>
<gene>
    <name evidence="15" type="ORF">AA0117_g7375</name>
</gene>
<dbReference type="Pfam" id="PF07504">
    <property type="entry name" value="FTP"/>
    <property type="match status" value="1"/>
</dbReference>
<dbReference type="GO" id="GO:0004222">
    <property type="term" value="F:metalloendopeptidase activity"/>
    <property type="evidence" value="ECO:0007669"/>
    <property type="project" value="InterPro"/>
</dbReference>
<evidence type="ECO:0000256" key="4">
    <source>
        <dbReference type="ARBA" id="ARBA00022670"/>
    </source>
</evidence>
<dbReference type="InterPro" id="IPR027268">
    <property type="entry name" value="Peptidase_M4/M1_CTD_sf"/>
</dbReference>
<dbReference type="Pfam" id="PF02128">
    <property type="entry name" value="Peptidase_M36"/>
    <property type="match status" value="1"/>
</dbReference>
<evidence type="ECO:0000256" key="1">
    <source>
        <dbReference type="ARBA" id="ARBA00004613"/>
    </source>
</evidence>
<feature type="binding site" evidence="12">
    <location>
        <position position="463"/>
    </location>
    <ligand>
        <name>Zn(2+)</name>
        <dbReference type="ChEBI" id="CHEBI:29105"/>
        <note>catalytic</note>
    </ligand>
</feature>
<dbReference type="InterPro" id="IPR050371">
    <property type="entry name" value="Fungal_virulence_M36"/>
</dbReference>
<evidence type="ECO:0000313" key="16">
    <source>
        <dbReference type="Proteomes" id="UP000291422"/>
    </source>
</evidence>
<comment type="subcellular location">
    <subcellularLocation>
        <location evidence="1 13">Secreted</location>
    </subcellularLocation>
</comment>
<feature type="chain" id="PRO_5021039555" description="Extracellular metalloproteinase" evidence="13">
    <location>
        <begin position="20"/>
        <end position="660"/>
    </location>
</feature>
<keyword evidence="3 13" id="KW-0964">Secreted</keyword>
<dbReference type="Proteomes" id="UP000291422">
    <property type="component" value="Unassembled WGS sequence"/>
</dbReference>
<keyword evidence="5 12" id="KW-0479">Metal-binding</keyword>
<reference evidence="16" key="1">
    <citation type="journal article" date="2019" name="bioRxiv">
        <title>Genomics, evolutionary history and diagnostics of the Alternaria alternata species group including apple and Asian pear pathotypes.</title>
        <authorList>
            <person name="Armitage A.D."/>
            <person name="Cockerton H.M."/>
            <person name="Sreenivasaprasad S."/>
            <person name="Woodhall J.W."/>
            <person name="Lane C.R."/>
            <person name="Harrison R.J."/>
            <person name="Clarkson J.P."/>
        </authorList>
    </citation>
    <scope>NUCLEOTIDE SEQUENCE [LARGE SCALE GENOMIC DNA]</scope>
    <source>
        <strain evidence="16">FERA 1177</strain>
    </source>
</reference>
<dbReference type="SUPFAM" id="SSF55486">
    <property type="entry name" value="Metalloproteases ('zincins'), catalytic domain"/>
    <property type="match status" value="1"/>
</dbReference>
<sequence>MRSVLLASLASLSAISVYGHPQPTWQGRSTLARRAVDLDSYRLKHAASYKNTADVVADPNINTLAKRASAEDIATDLVKATLPDAEFRLVKDSYVGDNGVAHFYFKQTANGLDIDTADFNVNVGRDGNVFSFGNSFYKGAIPAPPSLSKRDGAAPANALKSAVNVLGLPISAESAIAEAKEAAETYAIKQTTGCVSEPEARLVYLVDEEGKLALTWRIETDVMSNWLLTYVDAEDGEKVHAVVDYSADATYNVYPWGINDPFEGDRQLTEDDFSPKASEFGYHSDGTTSFKTTRGNNGIAHTNWENVNSGFLNLPRPVSESLTFDYPFSLNDTNWKGYANASVTQLFYTANKYHDVLHTLGFNEKAGNFEINNNGAGGAGQDFVYLNSQDGSGLNNANFATPPDGQPARMRMYIWNSTTPYRDSCFDAGVVIHEYTHGLSNRLTGGPANAGCLSLLESGGMGEGWSDFYATAIRLKPGDTRATDYPMGDWISGRPLGIRNYLYSTDLNQNPQVYSDADSYEKVHPIGNIWASMLYEVLWNLIDKHGKNDDWLPTFDDNGVPTDGKYLAMKVVMDGMALQPCNPTFVSARDAIVDADKALTGGNNLCEIWSGFAKRGLGEGAVYAPTGRTNSFDIPEGVCGAGNSTTKLHKRRVQPVDLKY</sequence>
<evidence type="ECO:0000256" key="11">
    <source>
        <dbReference type="PIRSR" id="PIRSR601842-1"/>
    </source>
</evidence>
<dbReference type="GO" id="GO:0008270">
    <property type="term" value="F:zinc ion binding"/>
    <property type="evidence" value="ECO:0007669"/>
    <property type="project" value="InterPro"/>
</dbReference>
<dbReference type="GO" id="GO:0006508">
    <property type="term" value="P:proteolysis"/>
    <property type="evidence" value="ECO:0007669"/>
    <property type="project" value="UniProtKB-KW"/>
</dbReference>
<keyword evidence="8 12" id="KW-0862">Zinc</keyword>
<keyword evidence="6 13" id="KW-0732">Signal</keyword>
<evidence type="ECO:0000256" key="2">
    <source>
        <dbReference type="ARBA" id="ARBA00006006"/>
    </source>
</evidence>
<protein>
    <recommendedName>
        <fullName evidence="13">Extracellular metalloproteinase</fullName>
        <ecNumber evidence="13">3.4.24.-</ecNumber>
    </recommendedName>
    <alternativeName>
        <fullName evidence="13">Fungalysin</fullName>
    </alternativeName>
</protein>
<evidence type="ECO:0000256" key="7">
    <source>
        <dbReference type="ARBA" id="ARBA00022801"/>
    </source>
</evidence>
<evidence type="ECO:0000256" key="5">
    <source>
        <dbReference type="ARBA" id="ARBA00022723"/>
    </source>
</evidence>
<evidence type="ECO:0000256" key="12">
    <source>
        <dbReference type="PIRSR" id="PIRSR601842-2"/>
    </source>
</evidence>
<feature type="signal peptide" evidence="13">
    <location>
        <begin position="1"/>
        <end position="19"/>
    </location>
</feature>
<evidence type="ECO:0000259" key="14">
    <source>
        <dbReference type="Pfam" id="PF07504"/>
    </source>
</evidence>
<evidence type="ECO:0000256" key="10">
    <source>
        <dbReference type="ARBA" id="ARBA00023145"/>
    </source>
</evidence>
<feature type="binding site" evidence="12">
    <location>
        <position position="433"/>
    </location>
    <ligand>
        <name>Zn(2+)</name>
        <dbReference type="ChEBI" id="CHEBI:29105"/>
        <note>catalytic</note>
    </ligand>
</feature>
<feature type="binding site" evidence="12">
    <location>
        <position position="248"/>
    </location>
    <ligand>
        <name>Zn(2+)</name>
        <dbReference type="ChEBI" id="CHEBI:29105"/>
        <note>catalytic</note>
    </ligand>
</feature>
<feature type="active site" evidence="11">
    <location>
        <position position="434"/>
    </location>
</feature>
<dbReference type="EMBL" id="PDXD01000019">
    <property type="protein sequence ID" value="RYN73989.1"/>
    <property type="molecule type" value="Genomic_DNA"/>
</dbReference>
<evidence type="ECO:0000256" key="9">
    <source>
        <dbReference type="ARBA" id="ARBA00023049"/>
    </source>
</evidence>
<dbReference type="CDD" id="cd09596">
    <property type="entry name" value="M36"/>
    <property type="match status" value="1"/>
</dbReference>
<dbReference type="Gene3D" id="3.10.170.10">
    <property type="match status" value="1"/>
</dbReference>
<dbReference type="EC" id="3.4.24.-" evidence="13"/>
<dbReference type="InterPro" id="IPR011096">
    <property type="entry name" value="FTP_domain"/>
</dbReference>
<comment type="similarity">
    <text evidence="2 13">Belongs to the peptidase M36 family.</text>
</comment>
<dbReference type="Gene3D" id="1.10.390.10">
    <property type="entry name" value="Neutral Protease Domain 2"/>
    <property type="match status" value="1"/>
</dbReference>
<keyword evidence="7 13" id="KW-0378">Hydrolase</keyword>
<dbReference type="InterPro" id="IPR001842">
    <property type="entry name" value="Peptidase_M36"/>
</dbReference>